<keyword evidence="12" id="KW-1185">Reference proteome</keyword>
<dbReference type="Proteomes" id="UP001597059">
    <property type="component" value="Unassembled WGS sequence"/>
</dbReference>
<evidence type="ECO:0000313" key="12">
    <source>
        <dbReference type="Proteomes" id="UP001597059"/>
    </source>
</evidence>
<comment type="caution">
    <text evidence="11">The sequence shown here is derived from an EMBL/GenBank/DDBJ whole genome shotgun (WGS) entry which is preliminary data.</text>
</comment>
<gene>
    <name evidence="11" type="primary">pgeF</name>
    <name evidence="11" type="ORF">ACFQ45_12440</name>
</gene>
<dbReference type="RefSeq" id="WP_377368158.1">
    <property type="nucleotide sequence ID" value="NZ_JBHTMN010000014.1"/>
</dbReference>
<dbReference type="Pfam" id="PF02578">
    <property type="entry name" value="Cu-oxidase_4"/>
    <property type="match status" value="1"/>
</dbReference>
<evidence type="ECO:0000313" key="11">
    <source>
        <dbReference type="EMBL" id="MFD1384179.1"/>
    </source>
</evidence>
<comment type="catalytic activity">
    <reaction evidence="1">
        <text>inosine + phosphate = alpha-D-ribose 1-phosphate + hypoxanthine</text>
        <dbReference type="Rhea" id="RHEA:27646"/>
        <dbReference type="ChEBI" id="CHEBI:17368"/>
        <dbReference type="ChEBI" id="CHEBI:17596"/>
        <dbReference type="ChEBI" id="CHEBI:43474"/>
        <dbReference type="ChEBI" id="CHEBI:57720"/>
        <dbReference type="EC" id="2.4.2.1"/>
    </reaction>
    <physiologicalReaction direction="left-to-right" evidence="1">
        <dbReference type="Rhea" id="RHEA:27647"/>
    </physiologicalReaction>
</comment>
<comment type="similarity">
    <text evidence="2 10">Belongs to the purine nucleoside phosphorylase YfiH/LACC1 family.</text>
</comment>
<proteinExistence type="inferred from homology"/>
<keyword evidence="5" id="KW-0378">Hydrolase</keyword>
<comment type="catalytic activity">
    <reaction evidence="9">
        <text>S-methyl-5'-thioadenosine + phosphate = 5-(methylsulfanyl)-alpha-D-ribose 1-phosphate + adenine</text>
        <dbReference type="Rhea" id="RHEA:11852"/>
        <dbReference type="ChEBI" id="CHEBI:16708"/>
        <dbReference type="ChEBI" id="CHEBI:17509"/>
        <dbReference type="ChEBI" id="CHEBI:43474"/>
        <dbReference type="ChEBI" id="CHEBI:58533"/>
        <dbReference type="EC" id="2.4.2.28"/>
    </reaction>
    <physiologicalReaction direction="left-to-right" evidence="9">
        <dbReference type="Rhea" id="RHEA:11853"/>
    </physiologicalReaction>
</comment>
<keyword evidence="6" id="KW-0862">Zinc</keyword>
<dbReference type="InterPro" id="IPR038371">
    <property type="entry name" value="Cu_polyphenol_OxRdtase_sf"/>
</dbReference>
<keyword evidence="3" id="KW-0808">Transferase</keyword>
<dbReference type="InterPro" id="IPR011324">
    <property type="entry name" value="Cytotoxic_necrot_fac-like_cat"/>
</dbReference>
<evidence type="ECO:0000256" key="6">
    <source>
        <dbReference type="ARBA" id="ARBA00022833"/>
    </source>
</evidence>
<evidence type="ECO:0000256" key="4">
    <source>
        <dbReference type="ARBA" id="ARBA00022723"/>
    </source>
</evidence>
<evidence type="ECO:0000256" key="3">
    <source>
        <dbReference type="ARBA" id="ARBA00022679"/>
    </source>
</evidence>
<evidence type="ECO:0000256" key="2">
    <source>
        <dbReference type="ARBA" id="ARBA00007353"/>
    </source>
</evidence>
<dbReference type="InterPro" id="IPR003730">
    <property type="entry name" value="Cu_polyphenol_OxRdtase"/>
</dbReference>
<reference evidence="12" key="1">
    <citation type="journal article" date="2019" name="Int. J. Syst. Evol. Microbiol.">
        <title>The Global Catalogue of Microorganisms (GCM) 10K type strain sequencing project: providing services to taxonomists for standard genome sequencing and annotation.</title>
        <authorList>
            <consortium name="The Broad Institute Genomics Platform"/>
            <consortium name="The Broad Institute Genome Sequencing Center for Infectious Disease"/>
            <person name="Wu L."/>
            <person name="Ma J."/>
        </authorList>
    </citation>
    <scope>NUCLEOTIDE SEQUENCE [LARGE SCALE GENOMIC DNA]</scope>
    <source>
        <strain evidence="12">JCM 30774</strain>
    </source>
</reference>
<name>A0ABW4B310_9GAMM</name>
<sequence>MESIISLDWQVPKNVKAYVTTREGGVSSGVYEGFNLGAHVQDLPEAVSQNRHLLKDWLGYEGEIQWLNQVHSADVVSLPNPSSVTADAAYTNQANTVCAVLTADCLPVVFTSLAGDEVAVAHAGWRGLCDGVLEATLAKFRDPADVVACLGPAIGPEAFEVGSEVRAAFIEKDPNAEEAFRPAGHPDKWLGNLYLLARQRLAAAGCHRVSGGDYCTHTDQARFFSYRREGVTGRMATLIWFE</sequence>
<dbReference type="EMBL" id="JBHTMN010000014">
    <property type="protein sequence ID" value="MFD1384179.1"/>
    <property type="molecule type" value="Genomic_DNA"/>
</dbReference>
<keyword evidence="4" id="KW-0479">Metal-binding</keyword>
<evidence type="ECO:0000256" key="8">
    <source>
        <dbReference type="ARBA" id="ARBA00048968"/>
    </source>
</evidence>
<evidence type="ECO:0000256" key="10">
    <source>
        <dbReference type="RuleBase" id="RU361274"/>
    </source>
</evidence>
<dbReference type="NCBIfam" id="TIGR00726">
    <property type="entry name" value="peptidoglycan editing factor PgeF"/>
    <property type="match status" value="1"/>
</dbReference>
<comment type="catalytic activity">
    <reaction evidence="7">
        <text>adenosine + H2O + H(+) = inosine + NH4(+)</text>
        <dbReference type="Rhea" id="RHEA:24408"/>
        <dbReference type="ChEBI" id="CHEBI:15377"/>
        <dbReference type="ChEBI" id="CHEBI:15378"/>
        <dbReference type="ChEBI" id="CHEBI:16335"/>
        <dbReference type="ChEBI" id="CHEBI:17596"/>
        <dbReference type="ChEBI" id="CHEBI:28938"/>
        <dbReference type="EC" id="3.5.4.4"/>
    </reaction>
    <physiologicalReaction direction="left-to-right" evidence="7">
        <dbReference type="Rhea" id="RHEA:24409"/>
    </physiologicalReaction>
</comment>
<dbReference type="Gene3D" id="3.60.140.10">
    <property type="entry name" value="CNF1/YfiH-like putative cysteine hydrolases"/>
    <property type="match status" value="1"/>
</dbReference>
<evidence type="ECO:0000256" key="1">
    <source>
        <dbReference type="ARBA" id="ARBA00000553"/>
    </source>
</evidence>
<comment type="catalytic activity">
    <reaction evidence="8">
        <text>adenosine + phosphate = alpha-D-ribose 1-phosphate + adenine</text>
        <dbReference type="Rhea" id="RHEA:27642"/>
        <dbReference type="ChEBI" id="CHEBI:16335"/>
        <dbReference type="ChEBI" id="CHEBI:16708"/>
        <dbReference type="ChEBI" id="CHEBI:43474"/>
        <dbReference type="ChEBI" id="CHEBI:57720"/>
        <dbReference type="EC" id="2.4.2.1"/>
    </reaction>
    <physiologicalReaction direction="left-to-right" evidence="8">
        <dbReference type="Rhea" id="RHEA:27643"/>
    </physiologicalReaction>
</comment>
<evidence type="ECO:0000256" key="7">
    <source>
        <dbReference type="ARBA" id="ARBA00047989"/>
    </source>
</evidence>
<dbReference type="SUPFAM" id="SSF64438">
    <property type="entry name" value="CNF1/YfiH-like putative cysteine hydrolases"/>
    <property type="match status" value="1"/>
</dbReference>
<organism evidence="11 12">
    <name type="scientific">Rhodanobacter aciditrophus</name>
    <dbReference type="NCBI Taxonomy" id="1623218"/>
    <lineage>
        <taxon>Bacteria</taxon>
        <taxon>Pseudomonadati</taxon>
        <taxon>Pseudomonadota</taxon>
        <taxon>Gammaproteobacteria</taxon>
        <taxon>Lysobacterales</taxon>
        <taxon>Rhodanobacteraceae</taxon>
        <taxon>Rhodanobacter</taxon>
    </lineage>
</organism>
<evidence type="ECO:0000256" key="5">
    <source>
        <dbReference type="ARBA" id="ARBA00022801"/>
    </source>
</evidence>
<protein>
    <recommendedName>
        <fullName evidence="10">Purine nucleoside phosphorylase</fullName>
    </recommendedName>
</protein>
<evidence type="ECO:0000256" key="9">
    <source>
        <dbReference type="ARBA" id="ARBA00049893"/>
    </source>
</evidence>
<dbReference type="CDD" id="cd16833">
    <property type="entry name" value="YfiH"/>
    <property type="match status" value="1"/>
</dbReference>
<accession>A0ABW4B310</accession>
<dbReference type="PANTHER" id="PTHR30616:SF2">
    <property type="entry name" value="PURINE NUCLEOSIDE PHOSPHORYLASE LACC1"/>
    <property type="match status" value="1"/>
</dbReference>
<dbReference type="PANTHER" id="PTHR30616">
    <property type="entry name" value="UNCHARACTERIZED PROTEIN YFIH"/>
    <property type="match status" value="1"/>
</dbReference>